<evidence type="ECO:0000313" key="1">
    <source>
        <dbReference type="EMBL" id="CBI35205.3"/>
    </source>
</evidence>
<protein>
    <submittedName>
        <fullName evidence="1">Uncharacterized protein</fullName>
    </submittedName>
</protein>
<evidence type="ECO:0000313" key="2">
    <source>
        <dbReference type="Proteomes" id="UP000009183"/>
    </source>
</evidence>
<proteinExistence type="predicted"/>
<keyword evidence="2" id="KW-1185">Reference proteome</keyword>
<accession>D7TXF0</accession>
<organism evidence="1 2">
    <name type="scientific">Vitis vinifera</name>
    <name type="common">Grape</name>
    <dbReference type="NCBI Taxonomy" id="29760"/>
    <lineage>
        <taxon>Eukaryota</taxon>
        <taxon>Viridiplantae</taxon>
        <taxon>Streptophyta</taxon>
        <taxon>Embryophyta</taxon>
        <taxon>Tracheophyta</taxon>
        <taxon>Spermatophyta</taxon>
        <taxon>Magnoliopsida</taxon>
        <taxon>eudicotyledons</taxon>
        <taxon>Gunneridae</taxon>
        <taxon>Pentapetalae</taxon>
        <taxon>rosids</taxon>
        <taxon>Vitales</taxon>
        <taxon>Vitaceae</taxon>
        <taxon>Viteae</taxon>
        <taxon>Vitis</taxon>
    </lineage>
</organism>
<dbReference type="Proteomes" id="UP000009183">
    <property type="component" value="Chromosome 14"/>
</dbReference>
<dbReference type="HOGENOM" id="CLU_3000321_0_0_1"/>
<dbReference type="AlphaFoldDB" id="D7TXF0"/>
<gene>
    <name evidence="1" type="ordered locus">VIT_14s0081g00100</name>
</gene>
<dbReference type="InParanoid" id="D7TXF0"/>
<dbReference type="EMBL" id="FN596256">
    <property type="protein sequence ID" value="CBI35205.3"/>
    <property type="molecule type" value="Genomic_DNA"/>
</dbReference>
<dbReference type="PaxDb" id="29760-VIT_14s0081g00100.t01"/>
<name>D7TXF0_VITVI</name>
<sequence length="57" mass="6272">MGILATKTTCNGSQASMVRAYYTIQGEKKIQIHITNESLLIQIPKEIGTNCNNMTLS</sequence>
<reference evidence="2" key="1">
    <citation type="journal article" date="2007" name="Nature">
        <title>The grapevine genome sequence suggests ancestral hexaploidization in major angiosperm phyla.</title>
        <authorList>
            <consortium name="The French-Italian Public Consortium for Grapevine Genome Characterization."/>
            <person name="Jaillon O."/>
            <person name="Aury J.-M."/>
            <person name="Noel B."/>
            <person name="Policriti A."/>
            <person name="Clepet C."/>
            <person name="Casagrande A."/>
            <person name="Choisne N."/>
            <person name="Aubourg S."/>
            <person name="Vitulo N."/>
            <person name="Jubin C."/>
            <person name="Vezzi A."/>
            <person name="Legeai F."/>
            <person name="Hugueney P."/>
            <person name="Dasilva C."/>
            <person name="Horner D."/>
            <person name="Mica E."/>
            <person name="Jublot D."/>
            <person name="Poulain J."/>
            <person name="Bruyere C."/>
            <person name="Billault A."/>
            <person name="Segurens B."/>
            <person name="Gouyvenoux M."/>
            <person name="Ugarte E."/>
            <person name="Cattonaro F."/>
            <person name="Anthouard V."/>
            <person name="Vico V."/>
            <person name="Del Fabbro C."/>
            <person name="Alaux M."/>
            <person name="Di Gaspero G."/>
            <person name="Dumas V."/>
            <person name="Felice N."/>
            <person name="Paillard S."/>
            <person name="Juman I."/>
            <person name="Moroldo M."/>
            <person name="Scalabrin S."/>
            <person name="Canaguier A."/>
            <person name="Le Clainche I."/>
            <person name="Malacrida G."/>
            <person name="Durand E."/>
            <person name="Pesole G."/>
            <person name="Laucou V."/>
            <person name="Chatelet P."/>
            <person name="Merdinoglu D."/>
            <person name="Delledonne M."/>
            <person name="Pezzotti M."/>
            <person name="Lecharny A."/>
            <person name="Scarpelli C."/>
            <person name="Artiguenave F."/>
            <person name="Pe M.E."/>
            <person name="Valle G."/>
            <person name="Morgante M."/>
            <person name="Caboche M."/>
            <person name="Adam-Blondon A.-F."/>
            <person name="Weissenbach J."/>
            <person name="Quetier F."/>
            <person name="Wincker P."/>
        </authorList>
    </citation>
    <scope>NUCLEOTIDE SEQUENCE [LARGE SCALE GENOMIC DNA]</scope>
    <source>
        <strain evidence="2">cv. Pinot noir / PN40024</strain>
    </source>
</reference>